<dbReference type="STRING" id="604088.SAMN04488060_1430"/>
<dbReference type="SUPFAM" id="SSF109998">
    <property type="entry name" value="Triger factor/SurA peptide-binding domain-like"/>
    <property type="match status" value="1"/>
</dbReference>
<keyword evidence="15" id="KW-0732">Signal</keyword>
<evidence type="ECO:0000256" key="8">
    <source>
        <dbReference type="ARBA" id="ARBA00023186"/>
    </source>
</evidence>
<dbReference type="Gene3D" id="3.10.50.40">
    <property type="match status" value="1"/>
</dbReference>
<feature type="chain" id="PRO_5011544387" description="Parvulin-like PPIase" evidence="15">
    <location>
        <begin position="31"/>
        <end position="645"/>
    </location>
</feature>
<comment type="similarity">
    <text evidence="11">Belongs to the PpiD chaperone family.</text>
</comment>
<dbReference type="Pfam" id="PF13624">
    <property type="entry name" value="SurA_N_3"/>
    <property type="match status" value="1"/>
</dbReference>
<evidence type="ECO:0000256" key="4">
    <source>
        <dbReference type="ARBA" id="ARBA00022519"/>
    </source>
</evidence>
<dbReference type="OrthoDB" id="9768393at2"/>
<keyword evidence="5" id="KW-0812">Transmembrane</keyword>
<evidence type="ECO:0000256" key="7">
    <source>
        <dbReference type="ARBA" id="ARBA00023136"/>
    </source>
</evidence>
<dbReference type="PANTHER" id="PTHR47529:SF1">
    <property type="entry name" value="PERIPLASMIC CHAPERONE PPID"/>
    <property type="match status" value="1"/>
</dbReference>
<dbReference type="PANTHER" id="PTHR47529">
    <property type="entry name" value="PEPTIDYL-PROLYL CIS-TRANS ISOMERASE D"/>
    <property type="match status" value="1"/>
</dbReference>
<evidence type="ECO:0000256" key="1">
    <source>
        <dbReference type="ARBA" id="ARBA00004382"/>
    </source>
</evidence>
<evidence type="ECO:0000256" key="10">
    <source>
        <dbReference type="ARBA" id="ARBA00031484"/>
    </source>
</evidence>
<evidence type="ECO:0000256" key="13">
    <source>
        <dbReference type="ARBA" id="ARBA00042775"/>
    </source>
</evidence>
<accession>A0A1I5MLP1</accession>
<proteinExistence type="inferred from homology"/>
<evidence type="ECO:0000259" key="16">
    <source>
        <dbReference type="PROSITE" id="PS50198"/>
    </source>
</evidence>
<sequence>MLTFFRNFFKTKVGLAIALAFLGLIGFAFASMDVSSTGAFGGVAGGDRVAVVGDEKVSTAALNDAASEALRRVREENPDATIQTLLAGDGLDNVLGGLIDRYVLIAWGEENGLRAGRNLVNSEIRQIPGARGPSGNFEESAYQAFLSAQSLTDAQLRQQVRTSLFFRQSVIPATYGTIVPDSIAETYARTFKERRRGFVAAIPAAAFAPTGNPTDAQLREFYAENGQRFVRPERRSLRYASFGADALGETIEPSDTQIQEYFRENAEDYAARETRSFTQLIVSTRQGAEAIAQRVSSGQSFAAAAAEAGFRTAQLENQERETVREQASAAVADAYFSASEGGLTAPARSPLGWHIARVDDVNQEAAKSLASVRGEIADVLRERNRQRGIAELATTIEDRLADGASLTAVAEELDLEIQSTPALTASGFVYGTQQRAPEALLPTLDFAFQIDEGEPEIAALPDGQNFIVYEVATITPSATAPLAEIRDNVIAEWRRVRGNEGARAAADRVLKRVEGGATLAAALSAEDVALPNPDGVNITRQEIAQMRNARVPAPLALFFSMAEGTTKKLQGSQDQGWYIVALDDISLGELEENDPLIAQAKGQISQGWAAELSEQMIAAMRAEVGVERNPDAIAAVRRQLLGEPN</sequence>
<dbReference type="InterPro" id="IPR052029">
    <property type="entry name" value="PpiD_chaperone"/>
</dbReference>
<dbReference type="InterPro" id="IPR027304">
    <property type="entry name" value="Trigger_fact/SurA_dom_sf"/>
</dbReference>
<keyword evidence="7" id="KW-0472">Membrane</keyword>
<dbReference type="InterPro" id="IPR000297">
    <property type="entry name" value="PPIase_PpiC"/>
</dbReference>
<dbReference type="EMBL" id="FOWZ01000002">
    <property type="protein sequence ID" value="SFP10217.1"/>
    <property type="molecule type" value="Genomic_DNA"/>
</dbReference>
<keyword evidence="18" id="KW-1185">Reference proteome</keyword>
<evidence type="ECO:0000256" key="2">
    <source>
        <dbReference type="ARBA" id="ARBA00018370"/>
    </source>
</evidence>
<keyword evidence="14 17" id="KW-0413">Isomerase</keyword>
<evidence type="ECO:0000256" key="11">
    <source>
        <dbReference type="ARBA" id="ARBA00038408"/>
    </source>
</evidence>
<dbReference type="GO" id="GO:0005886">
    <property type="term" value="C:plasma membrane"/>
    <property type="evidence" value="ECO:0007669"/>
    <property type="project" value="UniProtKB-SubCell"/>
</dbReference>
<evidence type="ECO:0000256" key="6">
    <source>
        <dbReference type="ARBA" id="ARBA00022989"/>
    </source>
</evidence>
<feature type="signal peptide" evidence="15">
    <location>
        <begin position="1"/>
        <end position="30"/>
    </location>
</feature>
<keyword evidence="4" id="KW-0997">Cell inner membrane</keyword>
<evidence type="ECO:0000313" key="18">
    <source>
        <dbReference type="Proteomes" id="UP000199331"/>
    </source>
</evidence>
<organism evidence="17 18">
    <name type="scientific">Qipengyuania nanhaisediminis</name>
    <dbReference type="NCBI Taxonomy" id="604088"/>
    <lineage>
        <taxon>Bacteria</taxon>
        <taxon>Pseudomonadati</taxon>
        <taxon>Pseudomonadota</taxon>
        <taxon>Alphaproteobacteria</taxon>
        <taxon>Sphingomonadales</taxon>
        <taxon>Erythrobacteraceae</taxon>
        <taxon>Qipengyuania</taxon>
    </lineage>
</organism>
<dbReference type="AlphaFoldDB" id="A0A1I5MLP1"/>
<dbReference type="PROSITE" id="PS50198">
    <property type="entry name" value="PPIC_PPIASE_2"/>
    <property type="match status" value="1"/>
</dbReference>
<feature type="domain" description="PpiC" evidence="16">
    <location>
        <begin position="253"/>
        <end position="360"/>
    </location>
</feature>
<evidence type="ECO:0000256" key="9">
    <source>
        <dbReference type="ARBA" id="ARBA00030642"/>
    </source>
</evidence>
<dbReference type="RefSeq" id="WP_090479260.1">
    <property type="nucleotide sequence ID" value="NZ_FOWZ01000002.1"/>
</dbReference>
<dbReference type="Gene3D" id="1.10.4030.10">
    <property type="entry name" value="Porin chaperone SurA, peptide-binding domain"/>
    <property type="match status" value="1"/>
</dbReference>
<dbReference type="SUPFAM" id="SSF54534">
    <property type="entry name" value="FKBP-like"/>
    <property type="match status" value="1"/>
</dbReference>
<evidence type="ECO:0000256" key="15">
    <source>
        <dbReference type="SAM" id="SignalP"/>
    </source>
</evidence>
<evidence type="ECO:0000256" key="3">
    <source>
        <dbReference type="ARBA" id="ARBA00022475"/>
    </source>
</evidence>
<evidence type="ECO:0000256" key="14">
    <source>
        <dbReference type="PROSITE-ProRule" id="PRU00278"/>
    </source>
</evidence>
<dbReference type="InterPro" id="IPR046357">
    <property type="entry name" value="PPIase_dom_sf"/>
</dbReference>
<evidence type="ECO:0000256" key="12">
    <source>
        <dbReference type="ARBA" id="ARBA00040743"/>
    </source>
</evidence>
<keyword evidence="6" id="KW-1133">Transmembrane helix</keyword>
<keyword evidence="3" id="KW-1003">Cell membrane</keyword>
<name>A0A1I5MLP1_9SPHN</name>
<keyword evidence="8" id="KW-0143">Chaperone</keyword>
<gene>
    <name evidence="17" type="ORF">SAMN04488060_1430</name>
</gene>
<dbReference type="Pfam" id="PF13145">
    <property type="entry name" value="Rotamase_2"/>
    <property type="match status" value="1"/>
</dbReference>
<dbReference type="GO" id="GO:0003755">
    <property type="term" value="F:peptidyl-prolyl cis-trans isomerase activity"/>
    <property type="evidence" value="ECO:0007669"/>
    <property type="project" value="UniProtKB-KW"/>
</dbReference>
<evidence type="ECO:0000313" key="17">
    <source>
        <dbReference type="EMBL" id="SFP10217.1"/>
    </source>
</evidence>
<keyword evidence="14" id="KW-0697">Rotamase</keyword>
<evidence type="ECO:0000256" key="5">
    <source>
        <dbReference type="ARBA" id="ARBA00022692"/>
    </source>
</evidence>
<reference evidence="18" key="1">
    <citation type="submission" date="2016-10" db="EMBL/GenBank/DDBJ databases">
        <authorList>
            <person name="Varghese N."/>
            <person name="Submissions S."/>
        </authorList>
    </citation>
    <scope>NUCLEOTIDE SEQUENCE [LARGE SCALE GENOMIC DNA]</scope>
    <source>
        <strain evidence="18">CGMCC 1.7715</strain>
    </source>
</reference>
<dbReference type="Proteomes" id="UP000199331">
    <property type="component" value="Unassembled WGS sequence"/>
</dbReference>
<protein>
    <recommendedName>
        <fullName evidence="2">Parvulin-like PPIase</fullName>
    </recommendedName>
    <alternativeName>
        <fullName evidence="9">Peptidyl-prolyl cis-trans isomerase plp</fullName>
    </alternativeName>
    <alternativeName>
        <fullName evidence="12">Periplasmic chaperone PpiD</fullName>
    </alternativeName>
    <alternativeName>
        <fullName evidence="13">Periplasmic folding chaperone</fullName>
    </alternativeName>
    <alternativeName>
        <fullName evidence="10">Rotamase plp</fullName>
    </alternativeName>
</protein>
<comment type="subcellular location">
    <subcellularLocation>
        <location evidence="1">Cell inner membrane</location>
        <topology evidence="1">Single-pass type II membrane protein</topology>
        <orientation evidence="1">Periplasmic side</orientation>
    </subcellularLocation>
</comment>